<dbReference type="GO" id="GO:0032259">
    <property type="term" value="P:methylation"/>
    <property type="evidence" value="ECO:0007669"/>
    <property type="project" value="UniProtKB-KW"/>
</dbReference>
<keyword evidence="3 6" id="KW-0808">Transferase</keyword>
<keyword evidence="9" id="KW-1185">Reference proteome</keyword>
<feature type="domain" description="Protein arginine N-methyltransferase" evidence="7">
    <location>
        <begin position="171"/>
        <end position="331"/>
    </location>
</feature>
<dbReference type="Gene3D" id="3.40.50.150">
    <property type="entry name" value="Vaccinia Virus protein VP39"/>
    <property type="match status" value="1"/>
</dbReference>
<dbReference type="PANTHER" id="PTHR11006">
    <property type="entry name" value="PROTEIN ARGININE N-METHYLTRANSFERASE"/>
    <property type="match status" value="1"/>
</dbReference>
<evidence type="ECO:0000256" key="3">
    <source>
        <dbReference type="ARBA" id="ARBA00022679"/>
    </source>
</evidence>
<dbReference type="OrthoDB" id="7848332at2759"/>
<gene>
    <name evidence="8" type="ORF">Fcan01_08343</name>
</gene>
<dbReference type="Pfam" id="PF06325">
    <property type="entry name" value="PrmA"/>
    <property type="match status" value="1"/>
</dbReference>
<dbReference type="EMBL" id="LNIX01000003">
    <property type="protein sequence ID" value="OXA58663.1"/>
    <property type="molecule type" value="Genomic_DNA"/>
</dbReference>
<evidence type="ECO:0000313" key="9">
    <source>
        <dbReference type="Proteomes" id="UP000198287"/>
    </source>
</evidence>
<dbReference type="AlphaFoldDB" id="A0A226ELV4"/>
<evidence type="ECO:0000256" key="5">
    <source>
        <dbReference type="ARBA" id="ARBA00049303"/>
    </source>
</evidence>
<dbReference type="PROSITE" id="PS51678">
    <property type="entry name" value="SAM_MT_PRMT"/>
    <property type="match status" value="1"/>
</dbReference>
<dbReference type="InterPro" id="IPR025799">
    <property type="entry name" value="Arg_MeTrfase"/>
</dbReference>
<evidence type="ECO:0000259" key="7">
    <source>
        <dbReference type="Pfam" id="PF22528"/>
    </source>
</evidence>
<organism evidence="8 9">
    <name type="scientific">Folsomia candida</name>
    <name type="common">Springtail</name>
    <dbReference type="NCBI Taxonomy" id="158441"/>
    <lineage>
        <taxon>Eukaryota</taxon>
        <taxon>Metazoa</taxon>
        <taxon>Ecdysozoa</taxon>
        <taxon>Arthropoda</taxon>
        <taxon>Hexapoda</taxon>
        <taxon>Collembola</taxon>
        <taxon>Entomobryomorpha</taxon>
        <taxon>Isotomoidea</taxon>
        <taxon>Isotomidae</taxon>
        <taxon>Proisotominae</taxon>
        <taxon>Folsomia</taxon>
    </lineage>
</organism>
<dbReference type="EC" id="2.1.1.319" evidence="1"/>
<dbReference type="GO" id="GO:0035242">
    <property type="term" value="F:protein-arginine omega-N asymmetric methyltransferase activity"/>
    <property type="evidence" value="ECO:0007669"/>
    <property type="project" value="UniProtKB-EC"/>
</dbReference>
<dbReference type="CDD" id="cd02440">
    <property type="entry name" value="AdoMet_MTases"/>
    <property type="match status" value="1"/>
</dbReference>
<evidence type="ECO:0000256" key="4">
    <source>
        <dbReference type="ARBA" id="ARBA00022691"/>
    </source>
</evidence>
<dbReference type="Proteomes" id="UP000198287">
    <property type="component" value="Unassembled WGS sequence"/>
</dbReference>
<comment type="caution">
    <text evidence="8">The sequence shown here is derived from an EMBL/GenBank/DDBJ whole genome shotgun (WGS) entry which is preliminary data.</text>
</comment>
<evidence type="ECO:0000256" key="2">
    <source>
        <dbReference type="ARBA" id="ARBA00022603"/>
    </source>
</evidence>
<dbReference type="SUPFAM" id="SSF53335">
    <property type="entry name" value="S-adenosyl-L-methionine-dependent methyltransferases"/>
    <property type="match status" value="1"/>
</dbReference>
<dbReference type="GO" id="GO:0005634">
    <property type="term" value="C:nucleus"/>
    <property type="evidence" value="ECO:0007669"/>
    <property type="project" value="TreeGrafter"/>
</dbReference>
<dbReference type="OMA" id="CIHVDYT"/>
<sequence length="376" mass="42459">MSGDSRSAAGERVGENIEDPMATCTSDMEYFESYQDFDTHRLMLADKVRTNAYKDAIYNAKHLFEGKVIMDIGAGTGILSLFCANVGAKKVIAVEASELARFLPKVVEANGFQNVIEVIHSKVEDVKLDLKIDIMVSEWMGFYLLHESMLDSVIYARNKFLKPDGLMFPKSAQIFASPCKIPELWKNCHDFWNEKQYGFDLSCFSDVAKIKNKPEIVSVASDCLLSDAQLLWDLDLMKISLDELKSLNDRRFFAIEEDGDMQGICIWFTCAFPVQDEEGVDATLSTAPWLPETHWKQTVVVLPEQTSFEAGDITGWDLHLEKSDHGRSYKIQLECLDANEEHPVPCLCGSVKCELVRHFMKTHPDPSESIMNNTNV</sequence>
<dbReference type="PANTHER" id="PTHR11006:SF122">
    <property type="entry name" value="ARGININE METHYLTRANSFERASE 8"/>
    <property type="match status" value="1"/>
</dbReference>
<evidence type="ECO:0000313" key="8">
    <source>
        <dbReference type="EMBL" id="OXA58663.1"/>
    </source>
</evidence>
<proteinExistence type="predicted"/>
<keyword evidence="4 6" id="KW-0949">S-adenosyl-L-methionine</keyword>
<keyword evidence="2 6" id="KW-0489">Methyltransferase</keyword>
<name>A0A226ELV4_FOLCA</name>
<protein>
    <recommendedName>
        <fullName evidence="1">type I protein arginine methyltransferase</fullName>
        <ecNumber evidence="1">2.1.1.319</ecNumber>
    </recommendedName>
</protein>
<dbReference type="STRING" id="158441.A0A226ELV4"/>
<accession>A0A226ELV4</accession>
<evidence type="ECO:0000256" key="6">
    <source>
        <dbReference type="PROSITE-ProRule" id="PRU01015"/>
    </source>
</evidence>
<reference evidence="8 9" key="1">
    <citation type="submission" date="2015-12" db="EMBL/GenBank/DDBJ databases">
        <title>The genome of Folsomia candida.</title>
        <authorList>
            <person name="Faddeeva A."/>
            <person name="Derks M.F."/>
            <person name="Anvar Y."/>
            <person name="Smit S."/>
            <person name="Van Straalen N."/>
            <person name="Roelofs D."/>
        </authorList>
    </citation>
    <scope>NUCLEOTIDE SEQUENCE [LARGE SCALE GENOMIC DNA]</scope>
    <source>
        <strain evidence="8 9">VU population</strain>
        <tissue evidence="8">Whole body</tissue>
    </source>
</reference>
<dbReference type="Pfam" id="PF22528">
    <property type="entry name" value="PRMT_C"/>
    <property type="match status" value="1"/>
</dbReference>
<dbReference type="InterPro" id="IPR055135">
    <property type="entry name" value="PRMT_dom"/>
</dbReference>
<dbReference type="InterPro" id="IPR029063">
    <property type="entry name" value="SAM-dependent_MTases_sf"/>
</dbReference>
<dbReference type="Gene3D" id="2.70.160.11">
    <property type="entry name" value="Hnrnp arginine n-methyltransferase1"/>
    <property type="match status" value="1"/>
</dbReference>
<dbReference type="FunFam" id="3.40.50.150:FF:000003">
    <property type="entry name" value="Blast:Protein arginine N-methyltransferase 1"/>
    <property type="match status" value="1"/>
</dbReference>
<evidence type="ECO:0000256" key="1">
    <source>
        <dbReference type="ARBA" id="ARBA00011925"/>
    </source>
</evidence>
<dbReference type="GO" id="GO:0042054">
    <property type="term" value="F:histone methyltransferase activity"/>
    <property type="evidence" value="ECO:0007669"/>
    <property type="project" value="TreeGrafter"/>
</dbReference>
<comment type="catalytic activity">
    <reaction evidence="5">
        <text>L-arginyl-[protein] + S-adenosyl-L-methionine = N(omega)-methyl-L-arginyl-[protein] + S-adenosyl-L-homocysteine + H(+)</text>
        <dbReference type="Rhea" id="RHEA:48100"/>
        <dbReference type="Rhea" id="RHEA-COMP:10532"/>
        <dbReference type="Rhea" id="RHEA-COMP:11990"/>
        <dbReference type="ChEBI" id="CHEBI:15378"/>
        <dbReference type="ChEBI" id="CHEBI:29965"/>
        <dbReference type="ChEBI" id="CHEBI:57856"/>
        <dbReference type="ChEBI" id="CHEBI:59789"/>
        <dbReference type="ChEBI" id="CHEBI:65280"/>
    </reaction>
    <physiologicalReaction direction="left-to-right" evidence="5">
        <dbReference type="Rhea" id="RHEA:48101"/>
    </physiologicalReaction>
</comment>
<dbReference type="GO" id="GO:0035241">
    <property type="term" value="F:protein-arginine omega-N monomethyltransferase activity"/>
    <property type="evidence" value="ECO:0007669"/>
    <property type="project" value="TreeGrafter"/>
</dbReference>